<keyword evidence="2" id="KW-0378">Hydrolase</keyword>
<dbReference type="CDD" id="cd04847">
    <property type="entry name" value="Peptidases_S8_Subtilisin_like_2"/>
    <property type="match status" value="1"/>
</dbReference>
<evidence type="ECO:0000259" key="5">
    <source>
        <dbReference type="Pfam" id="PF00082"/>
    </source>
</evidence>
<dbReference type="InterPro" id="IPR000209">
    <property type="entry name" value="Peptidase_S8/S53_dom"/>
</dbReference>
<dbReference type="InterPro" id="IPR036852">
    <property type="entry name" value="Peptidase_S8/S53_dom_sf"/>
</dbReference>
<dbReference type="HOGENOM" id="CLU_017730_1_0_10"/>
<dbReference type="Proteomes" id="UP000009011">
    <property type="component" value="Chromosome"/>
</dbReference>
<evidence type="ECO:0000256" key="3">
    <source>
        <dbReference type="ARBA" id="ARBA00022825"/>
    </source>
</evidence>
<sequence length="832" mass="95562">MDANPFKHIKLSGPDAHFNYTSVRSGGKSPRIPERNREQHGNRIYRQLEQAWQDSENKFLVAYPERAGIYLEFISSPGFELMIKSLEDLRQGIRLCNVRTEIRSINNERVETTLATVFIPRGKRNFFFRKVEKYLEEETSTGKPRNADLINSIEELRTALLIDSFWTDDRRLIPDEQPEWCEVWLRGENEVEVISNFESILSEQEINSKSGYIKFPERIVKLVQVNREQLQKLSRLSDDIAEYRKAKDTAEFFLNLEPFEQQEWVDDLLQRLSIDEESQVTICLLDTGVNNGHPLISPVLVDSDCLSVKPEWDTNDHHGHGTLMAGVSAYNNLQELFESSDRVTLYHRLESVKILPPVRQNDPELWGDITSQAISIAEINSPDNKRVICSAVTASDTRDRGRPSSWSGAIDNITSGAFDNEKRLIILAAGNITDFNQITNYPNNQLTDSIHDPGQSWNALTVGAFTKLTDLTDSSLNNYQPLAQQNQISPFTTSSLTWESKWPIKPEVVFEGGNVAIDNTGMWTECNDFSLISTYYRPTHRLFEPFNMTSAATAQAARFAARIQAMYPDYWPETIRGLIVHSANWPEELFRQFVQNPTSKREILQLLRIAGYGVPNIDKALFCASNSLTLIAEAEIQPFIKEREEHPRTNEMHLYRLPWPTQVLQELGEAEVKMRITLSYFIEPGPGEIGWKDRYRYPSHGLRFNINSPTESEDEFIKRINKAVREDEFDRPDTESPSDHWMIGQNRDKGSIHSDIWQGTAVELAASNLIAIYPSIGWWRERPYLEKVNNRTRYSLIISIETEELDVDIYTPVAIQLEQRVPIEISTAHNNV</sequence>
<keyword evidence="7" id="KW-1185">Reference proteome</keyword>
<dbReference type="EMBL" id="CP003557">
    <property type="protein sequence ID" value="AFN74143.1"/>
    <property type="molecule type" value="Genomic_DNA"/>
</dbReference>
<feature type="region of interest" description="Disordered" evidence="4">
    <location>
        <begin position="20"/>
        <end position="39"/>
    </location>
</feature>
<dbReference type="eggNOG" id="COG1404">
    <property type="taxonomic scope" value="Bacteria"/>
</dbReference>
<name>I6ZYP7_MELRP</name>
<dbReference type="GO" id="GO:0006508">
    <property type="term" value="P:proteolysis"/>
    <property type="evidence" value="ECO:0007669"/>
    <property type="project" value="UniProtKB-KW"/>
</dbReference>
<protein>
    <submittedName>
        <fullName evidence="6">Subtilisin-like serine protease</fullName>
    </submittedName>
</protein>
<dbReference type="KEGG" id="mro:MROS_0902"/>
<dbReference type="PATRIC" id="fig|1191523.3.peg.951"/>
<dbReference type="InterPro" id="IPR015500">
    <property type="entry name" value="Peptidase_S8_subtilisin-rel"/>
</dbReference>
<evidence type="ECO:0000313" key="6">
    <source>
        <dbReference type="EMBL" id="AFN74143.1"/>
    </source>
</evidence>
<keyword evidence="1 6" id="KW-0645">Protease</keyword>
<dbReference type="GO" id="GO:0004252">
    <property type="term" value="F:serine-type endopeptidase activity"/>
    <property type="evidence" value="ECO:0007669"/>
    <property type="project" value="InterPro"/>
</dbReference>
<dbReference type="AlphaFoldDB" id="I6ZYP7"/>
<dbReference type="STRING" id="1191523.MROS_0902"/>
<dbReference type="Pfam" id="PF00082">
    <property type="entry name" value="Peptidase_S8"/>
    <property type="match status" value="1"/>
</dbReference>
<dbReference type="SUPFAM" id="SSF52743">
    <property type="entry name" value="Subtilisin-like"/>
    <property type="match status" value="1"/>
</dbReference>
<dbReference type="PRINTS" id="PR00723">
    <property type="entry name" value="SUBTILISIN"/>
</dbReference>
<evidence type="ECO:0000256" key="1">
    <source>
        <dbReference type="ARBA" id="ARBA00022670"/>
    </source>
</evidence>
<keyword evidence="3" id="KW-0720">Serine protease</keyword>
<proteinExistence type="predicted"/>
<dbReference type="OrthoDB" id="1100338at2"/>
<gene>
    <name evidence="6" type="ordered locus">MROS_0902</name>
</gene>
<accession>I6ZYP7</accession>
<dbReference type="Gene3D" id="3.40.50.200">
    <property type="entry name" value="Peptidase S8/S53 domain"/>
    <property type="match status" value="1"/>
</dbReference>
<evidence type="ECO:0000256" key="4">
    <source>
        <dbReference type="SAM" id="MobiDB-lite"/>
    </source>
</evidence>
<organism evidence="6 7">
    <name type="scientific">Melioribacter roseus (strain DSM 23840 / JCM 17771 / VKM B-2668 / P3M-2)</name>
    <dbReference type="NCBI Taxonomy" id="1191523"/>
    <lineage>
        <taxon>Bacteria</taxon>
        <taxon>Pseudomonadati</taxon>
        <taxon>Ignavibacteriota</taxon>
        <taxon>Ignavibacteria</taxon>
        <taxon>Ignavibacteriales</taxon>
        <taxon>Melioribacteraceae</taxon>
        <taxon>Melioribacter</taxon>
    </lineage>
</organism>
<feature type="domain" description="Peptidase S8/S53" evidence="5">
    <location>
        <begin position="278"/>
        <end position="613"/>
    </location>
</feature>
<dbReference type="RefSeq" id="WP_014855579.1">
    <property type="nucleotide sequence ID" value="NC_018178.1"/>
</dbReference>
<reference evidence="6 7" key="1">
    <citation type="journal article" date="2013" name="PLoS ONE">
        <title>Genomic analysis of Melioribacter roseus, facultatively anaerobic organotrophic bacterium representing a novel deep lineage within Bacteriodetes/Chlorobi group.</title>
        <authorList>
            <person name="Kadnikov V.V."/>
            <person name="Mardanov A.V."/>
            <person name="Podosokorskaya O.A."/>
            <person name="Gavrilov S.N."/>
            <person name="Kublanov I.V."/>
            <person name="Beletsky A.V."/>
            <person name="Bonch-Osmolovskaya E.A."/>
            <person name="Ravin N.V."/>
        </authorList>
    </citation>
    <scope>NUCLEOTIDE SEQUENCE [LARGE SCALE GENOMIC DNA]</scope>
    <source>
        <strain evidence="7">JCM 17771 / P3M-2</strain>
    </source>
</reference>
<dbReference type="InterPro" id="IPR034074">
    <property type="entry name" value="Y4bN_pept_dom"/>
</dbReference>
<evidence type="ECO:0000256" key="2">
    <source>
        <dbReference type="ARBA" id="ARBA00022801"/>
    </source>
</evidence>
<evidence type="ECO:0000313" key="7">
    <source>
        <dbReference type="Proteomes" id="UP000009011"/>
    </source>
</evidence>